<evidence type="ECO:0000313" key="2">
    <source>
        <dbReference type="EMBL" id="RSV06169.1"/>
    </source>
</evidence>
<dbReference type="KEGG" id="skr:BRX40_16600"/>
<evidence type="ECO:0000313" key="1">
    <source>
        <dbReference type="EMBL" id="APR53820.1"/>
    </source>
</evidence>
<keyword evidence="3" id="KW-1185">Reference proteome</keyword>
<dbReference type="Proteomes" id="UP000286681">
    <property type="component" value="Unassembled WGS sequence"/>
</dbReference>
<dbReference type="EC" id="3.5.1.68" evidence="2"/>
<organism evidence="1 3">
    <name type="scientific">Sphingomonas koreensis</name>
    <dbReference type="NCBI Taxonomy" id="93064"/>
    <lineage>
        <taxon>Bacteria</taxon>
        <taxon>Pseudomonadati</taxon>
        <taxon>Pseudomonadota</taxon>
        <taxon>Alphaproteobacteria</taxon>
        <taxon>Sphingomonadales</taxon>
        <taxon>Sphingomonadaceae</taxon>
        <taxon>Sphingomonas</taxon>
    </lineage>
</organism>
<keyword evidence="2" id="KW-0378">Hydrolase</keyword>
<reference evidence="1" key="1">
    <citation type="submission" date="2016-12" db="EMBL/GenBank/DDBJ databases">
        <title>Whole genome sequencing of Sphingomonas koreensis.</title>
        <authorList>
            <person name="Conlan S."/>
            <person name="Thomas P.J."/>
            <person name="Mullikin J."/>
            <person name="Palmore T.N."/>
            <person name="Frank K.M."/>
            <person name="Segre J.A."/>
        </authorList>
    </citation>
    <scope>NUCLEOTIDE SEQUENCE</scope>
    <source>
        <strain evidence="1">ABOJV</strain>
    </source>
</reference>
<dbReference type="SUPFAM" id="SSF53187">
    <property type="entry name" value="Zn-dependent exopeptidases"/>
    <property type="match status" value="1"/>
</dbReference>
<dbReference type="OrthoDB" id="8716700at2"/>
<dbReference type="EMBL" id="CP018820">
    <property type="protein sequence ID" value="APR53820.1"/>
    <property type="molecule type" value="Genomic_DNA"/>
</dbReference>
<dbReference type="STRING" id="93064.BRX40_16600"/>
<accession>A0A1L6JE84</accession>
<dbReference type="EMBL" id="QQWO01000003">
    <property type="protein sequence ID" value="RSV06169.1"/>
    <property type="molecule type" value="Genomic_DNA"/>
</dbReference>
<reference evidence="3" key="2">
    <citation type="submission" date="2016-12" db="EMBL/GenBank/DDBJ databases">
        <title>Whole genome sequencing of Sphingomonas sp. ABOJV.</title>
        <authorList>
            <person name="Conlan S."/>
            <person name="Thomas P.J."/>
            <person name="Mullikin J."/>
            <person name="Palmore T.N."/>
            <person name="Frank K.M."/>
            <person name="Segre J.A."/>
        </authorList>
    </citation>
    <scope>NUCLEOTIDE SEQUENCE [LARGE SCALE GENOMIC DNA]</scope>
    <source>
        <strain evidence="3">ABOJV</strain>
    </source>
</reference>
<reference evidence="2 4" key="3">
    <citation type="submission" date="2018-07" db="EMBL/GenBank/DDBJ databases">
        <title>Genomic and Epidemiologic Investigation of an Indolent Hospital Outbreak.</title>
        <authorList>
            <person name="Johnson R.C."/>
            <person name="Deming C."/>
            <person name="Conlan S."/>
            <person name="Zellmer C.J."/>
            <person name="Michelin A.V."/>
            <person name="Lee-Lin S."/>
            <person name="Thomas P.J."/>
            <person name="Park M."/>
            <person name="Weingarten R.A."/>
            <person name="Less J."/>
            <person name="Dekker J.P."/>
            <person name="Frank K.M."/>
            <person name="Musser K.A."/>
            <person name="Mcquiston J.R."/>
            <person name="Henderson D.K."/>
            <person name="Lau A.F."/>
            <person name="Palmore T.N."/>
            <person name="Segre J.A."/>
        </authorList>
    </citation>
    <scope>NUCLEOTIDE SEQUENCE [LARGE SCALE GENOMIC DNA]</scope>
    <source>
        <strain evidence="2 4">SK-NIH.Env10_0317</strain>
    </source>
</reference>
<name>A0A1L6JE84_9SPHN</name>
<dbReference type="Proteomes" id="UP000185161">
    <property type="component" value="Chromosome"/>
</dbReference>
<evidence type="ECO:0000313" key="3">
    <source>
        <dbReference type="Proteomes" id="UP000185161"/>
    </source>
</evidence>
<dbReference type="NCBIfam" id="TIGR02017">
    <property type="entry name" value="hutG_amidohyd"/>
    <property type="match status" value="1"/>
</dbReference>
<dbReference type="Pfam" id="PF05013">
    <property type="entry name" value="FGase"/>
    <property type="match status" value="1"/>
</dbReference>
<gene>
    <name evidence="2" type="primary">hutG</name>
    <name evidence="1" type="ORF">BRX40_16600</name>
    <name evidence="2" type="ORF">CA257_04410</name>
</gene>
<evidence type="ECO:0000313" key="4">
    <source>
        <dbReference type="Proteomes" id="UP000286681"/>
    </source>
</evidence>
<sequence length="264" mass="29001">MIHVEQGSAPLIVSIPHAGTVIPADIQGLVSPELARYDADLYVDHLYAFARGLDATIVRTTVSRTVIDVNRDPSGQTLYPGQFTTGLCPIQTFDGTPLYEPGALPDAHEIERRRAEWFDPYHTALAIQIERLRAIHPAIVVYDAHSIRSVVPKLFDGELPNFNIGTNDGTSCAPALTQAVEAICDASPYSRVTNGRFKGGWITRHYARPADGVHSIQMELAMRTYLVETPAHWPPPWHEETAQACQSVLRPILSAAIDFAKAQA</sequence>
<proteinExistence type="predicted"/>
<dbReference type="GO" id="GO:0050129">
    <property type="term" value="F:N-formylglutamate deformylase activity"/>
    <property type="evidence" value="ECO:0007669"/>
    <property type="project" value="UniProtKB-EC"/>
</dbReference>
<dbReference type="RefSeq" id="WP_075152354.1">
    <property type="nucleotide sequence ID" value="NZ_CP018820.1"/>
</dbReference>
<dbReference type="AlphaFoldDB" id="A0A1L6JE84"/>
<dbReference type="GeneID" id="44134182"/>
<dbReference type="InterPro" id="IPR007709">
    <property type="entry name" value="N-FG_amidohydro"/>
</dbReference>
<dbReference type="Gene3D" id="3.40.630.40">
    <property type="entry name" value="Zn-dependent exopeptidases"/>
    <property type="match status" value="1"/>
</dbReference>
<dbReference type="InterPro" id="IPR010247">
    <property type="entry name" value="HutG_amidohyd"/>
</dbReference>
<protein>
    <submittedName>
        <fullName evidence="1">N-formylglutamate deformylase</fullName>
        <ecNumber evidence="2">3.5.1.68</ecNumber>
    </submittedName>
</protein>